<dbReference type="OrthoDB" id="5477257at2"/>
<dbReference type="PANTHER" id="PTHR47233:SF3">
    <property type="entry name" value="CHEMOTAXIS PROTEIN CHEV"/>
    <property type="match status" value="1"/>
</dbReference>
<dbReference type="PROSITE" id="PS50110">
    <property type="entry name" value="RESPONSE_REGULATORY"/>
    <property type="match status" value="1"/>
</dbReference>
<dbReference type="AlphaFoldDB" id="A0A1I5SAB8"/>
<dbReference type="RefSeq" id="WP_092913323.1">
    <property type="nucleotide sequence ID" value="NZ_CP136592.1"/>
</dbReference>
<dbReference type="Gene3D" id="3.40.50.2300">
    <property type="match status" value="1"/>
</dbReference>
<reference evidence="4 5" key="1">
    <citation type="submission" date="2016-10" db="EMBL/GenBank/DDBJ databases">
        <authorList>
            <person name="de Groot N.N."/>
        </authorList>
    </citation>
    <scope>NUCLEOTIDE SEQUENCE [LARGE SCALE GENOMIC DNA]</scope>
    <source>
        <strain evidence="4 5">EP1-55-1</strain>
    </source>
</reference>
<proteinExistence type="predicted"/>
<dbReference type="InterPro" id="IPR011006">
    <property type="entry name" value="CheY-like_superfamily"/>
</dbReference>
<evidence type="ECO:0000313" key="5">
    <source>
        <dbReference type="Proteomes" id="UP000199227"/>
    </source>
</evidence>
<dbReference type="SMART" id="SM00448">
    <property type="entry name" value="REC"/>
    <property type="match status" value="1"/>
</dbReference>
<dbReference type="STRING" id="223786.SAMN05216234_13215"/>
<dbReference type="InterPro" id="IPR024181">
    <property type="entry name" value="Chemotax_regulator_CheV"/>
</dbReference>
<dbReference type="GO" id="GO:0000160">
    <property type="term" value="P:phosphorelay signal transduction system"/>
    <property type="evidence" value="ECO:0007669"/>
    <property type="project" value="InterPro"/>
</dbReference>
<dbReference type="EMBL" id="FOXB01000032">
    <property type="protein sequence ID" value="SFP67738.1"/>
    <property type="molecule type" value="Genomic_DNA"/>
</dbReference>
<evidence type="ECO:0000259" key="2">
    <source>
        <dbReference type="PROSITE" id="PS50110"/>
    </source>
</evidence>
<keyword evidence="1" id="KW-0597">Phosphoprotein</keyword>
<dbReference type="PROSITE" id="PS50851">
    <property type="entry name" value="CHEW"/>
    <property type="match status" value="1"/>
</dbReference>
<feature type="domain" description="Response regulatory" evidence="2">
    <location>
        <begin position="192"/>
        <end position="313"/>
    </location>
</feature>
<dbReference type="SMART" id="SM00260">
    <property type="entry name" value="CheW"/>
    <property type="match status" value="1"/>
</dbReference>
<gene>
    <name evidence="4" type="ORF">SAMN05216234_13215</name>
</gene>
<dbReference type="PIRSF" id="PIRSF002867">
    <property type="entry name" value="CheV"/>
    <property type="match status" value="1"/>
</dbReference>
<dbReference type="PANTHER" id="PTHR47233">
    <property type="entry name" value="CHEMOTAXIS PROTEIN CHEV"/>
    <property type="match status" value="1"/>
</dbReference>
<organism evidence="4 5">
    <name type="scientific">Hydrogenimonas thermophila</name>
    <dbReference type="NCBI Taxonomy" id="223786"/>
    <lineage>
        <taxon>Bacteria</taxon>
        <taxon>Pseudomonadati</taxon>
        <taxon>Campylobacterota</taxon>
        <taxon>Epsilonproteobacteria</taxon>
        <taxon>Campylobacterales</taxon>
        <taxon>Hydrogenimonadaceae</taxon>
        <taxon>Hydrogenimonas</taxon>
    </lineage>
</organism>
<dbReference type="Proteomes" id="UP000199227">
    <property type="component" value="Unassembled WGS sequence"/>
</dbReference>
<dbReference type="Gene3D" id="2.30.30.40">
    <property type="entry name" value="SH3 Domains"/>
    <property type="match status" value="1"/>
</dbReference>
<evidence type="ECO:0000313" key="4">
    <source>
        <dbReference type="EMBL" id="SFP67738.1"/>
    </source>
</evidence>
<dbReference type="Pfam" id="PF00072">
    <property type="entry name" value="Response_reg"/>
    <property type="match status" value="1"/>
</dbReference>
<dbReference type="InterPro" id="IPR001789">
    <property type="entry name" value="Sig_transdc_resp-reg_receiver"/>
</dbReference>
<dbReference type="InterPro" id="IPR036061">
    <property type="entry name" value="CheW-like_dom_sf"/>
</dbReference>
<feature type="domain" description="CheW-like" evidence="3">
    <location>
        <begin position="17"/>
        <end position="169"/>
    </location>
</feature>
<evidence type="ECO:0000256" key="1">
    <source>
        <dbReference type="PROSITE-ProRule" id="PRU00169"/>
    </source>
</evidence>
<sequence length="323" mass="36299">MGRDNIDESTSLAKRNLLELLCFKLLKNGVIFAINVFKVRETVKFTDLTELPGVDEAIEGLLILREEIIPVVDLKKWLYGSRDPIVLKDNGIEPDDSERQIIVCEFNQTIIGIKIYKAEYIIRKSWNDIMVPIAESVGAKRKISNYTKNDEGEIVHIVDVEQMLSDIFPELDRKIENEAQYVQSFEVDEEKMVLIAEDSKVALKSLTNVLNKLGVKFRSFENGQLLLDYIDARGSDVGNIGLVITDLEMPVASGFTVIKTLKENSKTAHIPIIVNSSMSGKSNQDMARELNANGFMPKTKPEEIAGFIKEFLGKESIEILADS</sequence>
<dbReference type="GO" id="GO:0006935">
    <property type="term" value="P:chemotaxis"/>
    <property type="evidence" value="ECO:0007669"/>
    <property type="project" value="InterPro"/>
</dbReference>
<protein>
    <submittedName>
        <fullName evidence="4">Two-component system, chemotaxis family, response regulator CheV</fullName>
    </submittedName>
</protein>
<dbReference type="InterPro" id="IPR002545">
    <property type="entry name" value="CheW-lke_dom"/>
</dbReference>
<dbReference type="Pfam" id="PF01584">
    <property type="entry name" value="CheW"/>
    <property type="match status" value="1"/>
</dbReference>
<dbReference type="SUPFAM" id="SSF52172">
    <property type="entry name" value="CheY-like"/>
    <property type="match status" value="1"/>
</dbReference>
<dbReference type="SUPFAM" id="SSF50341">
    <property type="entry name" value="CheW-like"/>
    <property type="match status" value="1"/>
</dbReference>
<dbReference type="CDD" id="cd00588">
    <property type="entry name" value="CheW_like"/>
    <property type="match status" value="1"/>
</dbReference>
<name>A0A1I5SAB8_9BACT</name>
<dbReference type="Gene3D" id="2.40.50.180">
    <property type="entry name" value="CheA-289, Domain 4"/>
    <property type="match status" value="1"/>
</dbReference>
<accession>A0A1I5SAB8</accession>
<feature type="modified residue" description="4-aspartylphosphate" evidence="1">
    <location>
        <position position="246"/>
    </location>
</feature>
<evidence type="ECO:0000259" key="3">
    <source>
        <dbReference type="PROSITE" id="PS50851"/>
    </source>
</evidence>
<keyword evidence="5" id="KW-1185">Reference proteome</keyword>